<name>A0A9D1SV97_9FIRM</name>
<evidence type="ECO:0008006" key="4">
    <source>
        <dbReference type="Google" id="ProtNLM"/>
    </source>
</evidence>
<dbReference type="AlphaFoldDB" id="A0A9D1SV97"/>
<keyword evidence="1" id="KW-1133">Transmembrane helix</keyword>
<evidence type="ECO:0000313" key="2">
    <source>
        <dbReference type="EMBL" id="HIU96489.1"/>
    </source>
</evidence>
<feature type="transmembrane region" description="Helical" evidence="1">
    <location>
        <begin position="250"/>
        <end position="270"/>
    </location>
</feature>
<evidence type="ECO:0000313" key="3">
    <source>
        <dbReference type="Proteomes" id="UP000824130"/>
    </source>
</evidence>
<evidence type="ECO:0000256" key="1">
    <source>
        <dbReference type="SAM" id="Phobius"/>
    </source>
</evidence>
<feature type="transmembrane region" description="Helical" evidence="1">
    <location>
        <begin position="186"/>
        <end position="207"/>
    </location>
</feature>
<keyword evidence="1" id="KW-0812">Transmembrane</keyword>
<sequence>MGIFKFGKKRILIAGSVTMACCVLMVAFPSIALASARRGISLWASDVLPALLPFFICANFLQNIGIIRMLRSGAFPFAMSVLSGYPMGAKIVGDLRRGGEISLTEAKRLMSFCSTSGPAFMVGAVGAGMLGSGTLGGIIAAAHYIGALVNGILYTRLLGRESGGPPAPISDSKRGGRGMQESFTDAILMSFRSLAIVLAYIVLFMFLTDLFHMSGLFSMTDDQAVRALIKGFFEMTVGCEAVAEGISVTSSVKCVLCAFILSWGGLSVMGQSMSMLSGTGVTLGYLMVSKLTHGIFAAAAAFLITLFVL</sequence>
<feature type="transmembrane region" description="Helical" evidence="1">
    <location>
        <begin position="291"/>
        <end position="308"/>
    </location>
</feature>
<protein>
    <recommendedName>
        <fullName evidence="4">Sporulation integral membrane protein YlbJ</fullName>
    </recommendedName>
</protein>
<feature type="transmembrane region" description="Helical" evidence="1">
    <location>
        <begin position="12"/>
        <end position="34"/>
    </location>
</feature>
<reference evidence="2" key="2">
    <citation type="journal article" date="2021" name="PeerJ">
        <title>Extensive microbial diversity within the chicken gut microbiome revealed by metagenomics and culture.</title>
        <authorList>
            <person name="Gilroy R."/>
            <person name="Ravi A."/>
            <person name="Getino M."/>
            <person name="Pursley I."/>
            <person name="Horton D.L."/>
            <person name="Alikhan N.F."/>
            <person name="Baker D."/>
            <person name="Gharbi K."/>
            <person name="Hall N."/>
            <person name="Watson M."/>
            <person name="Adriaenssens E.M."/>
            <person name="Foster-Nyarko E."/>
            <person name="Jarju S."/>
            <person name="Secka A."/>
            <person name="Antonio M."/>
            <person name="Oren A."/>
            <person name="Chaudhuri R.R."/>
            <person name="La Ragione R."/>
            <person name="Hildebrand F."/>
            <person name="Pallen M.J."/>
        </authorList>
    </citation>
    <scope>NUCLEOTIDE SEQUENCE</scope>
    <source>
        <strain evidence="2">ChiSjej4B22-8349</strain>
    </source>
</reference>
<keyword evidence="1" id="KW-0472">Membrane</keyword>
<proteinExistence type="predicted"/>
<organism evidence="2 3">
    <name type="scientific">Candidatus Allocopromorpha excrementipullorum</name>
    <dbReference type="NCBI Taxonomy" id="2840743"/>
    <lineage>
        <taxon>Bacteria</taxon>
        <taxon>Bacillati</taxon>
        <taxon>Bacillota</taxon>
        <taxon>Clostridia</taxon>
        <taxon>Eubacteriales</taxon>
        <taxon>Eubacteriaceae</taxon>
        <taxon>Eubacteriaceae incertae sedis</taxon>
        <taxon>Candidatus Allocopromorpha</taxon>
    </lineage>
</organism>
<gene>
    <name evidence="2" type="ORF">IAD25_07290</name>
</gene>
<dbReference type="Proteomes" id="UP000824130">
    <property type="component" value="Unassembled WGS sequence"/>
</dbReference>
<accession>A0A9D1SV97</accession>
<comment type="caution">
    <text evidence="2">The sequence shown here is derived from an EMBL/GenBank/DDBJ whole genome shotgun (WGS) entry which is preliminary data.</text>
</comment>
<dbReference type="EMBL" id="DVOB01000155">
    <property type="protein sequence ID" value="HIU96489.1"/>
    <property type="molecule type" value="Genomic_DNA"/>
</dbReference>
<reference evidence="2" key="1">
    <citation type="submission" date="2020-10" db="EMBL/GenBank/DDBJ databases">
        <authorList>
            <person name="Gilroy R."/>
        </authorList>
    </citation>
    <scope>NUCLEOTIDE SEQUENCE</scope>
    <source>
        <strain evidence="2">ChiSjej4B22-8349</strain>
    </source>
</reference>
<dbReference type="PROSITE" id="PS51257">
    <property type="entry name" value="PROKAR_LIPOPROTEIN"/>
    <property type="match status" value="1"/>
</dbReference>
<feature type="transmembrane region" description="Helical" evidence="1">
    <location>
        <begin position="40"/>
        <end position="61"/>
    </location>
</feature>